<evidence type="ECO:0000256" key="4">
    <source>
        <dbReference type="ARBA" id="ARBA00022989"/>
    </source>
</evidence>
<dbReference type="PROSITE" id="PS50262">
    <property type="entry name" value="G_PROTEIN_RECEP_F1_2"/>
    <property type="match status" value="1"/>
</dbReference>
<dbReference type="PANTHER" id="PTHR24246:SF54">
    <property type="entry name" value="ADENOSINE RECEPTOR A1-RELATED"/>
    <property type="match status" value="1"/>
</dbReference>
<evidence type="ECO:0000313" key="14">
    <source>
        <dbReference type="EMBL" id="KAJ8258409.1"/>
    </source>
</evidence>
<gene>
    <name evidence="14" type="ORF">COCON_G00174210</name>
</gene>
<comment type="subcellular location">
    <subcellularLocation>
        <location evidence="1 11">Cell membrane</location>
        <topology evidence="1 11">Multi-pass membrane protein</topology>
    </subcellularLocation>
</comment>
<evidence type="ECO:0000256" key="6">
    <source>
        <dbReference type="ARBA" id="ARBA00023136"/>
    </source>
</evidence>
<accession>A0A9Q1D495</accession>
<comment type="similarity">
    <text evidence="11">Belongs to the G-protein coupled receptor 1 family.</text>
</comment>
<evidence type="ECO:0000256" key="8">
    <source>
        <dbReference type="ARBA" id="ARBA00023170"/>
    </source>
</evidence>
<dbReference type="PROSITE" id="PS00237">
    <property type="entry name" value="G_PROTEIN_RECEP_F1_1"/>
    <property type="match status" value="1"/>
</dbReference>
<keyword evidence="7 11" id="KW-1015">Disulfide bond</keyword>
<evidence type="ECO:0000256" key="9">
    <source>
        <dbReference type="ARBA" id="ARBA00023180"/>
    </source>
</evidence>
<evidence type="ECO:0000256" key="1">
    <source>
        <dbReference type="ARBA" id="ARBA00004651"/>
    </source>
</evidence>
<evidence type="ECO:0000256" key="11">
    <source>
        <dbReference type="RuleBase" id="RU201114"/>
    </source>
</evidence>
<protein>
    <recommendedName>
        <fullName evidence="13">G-protein coupled receptors family 1 profile domain-containing protein</fullName>
    </recommendedName>
</protein>
<keyword evidence="9 11" id="KW-0325">Glycoprotein</keyword>
<keyword evidence="15" id="KW-1185">Reference proteome</keyword>
<dbReference type="Gene3D" id="1.20.1070.10">
    <property type="entry name" value="Rhodopsin 7-helix transmembrane proteins"/>
    <property type="match status" value="1"/>
</dbReference>
<feature type="transmembrane region" description="Helical" evidence="11">
    <location>
        <begin position="258"/>
        <end position="280"/>
    </location>
</feature>
<reference evidence="14" key="1">
    <citation type="journal article" date="2023" name="Science">
        <title>Genome structures resolve the early diversification of teleost fishes.</title>
        <authorList>
            <person name="Parey E."/>
            <person name="Louis A."/>
            <person name="Montfort J."/>
            <person name="Bouchez O."/>
            <person name="Roques C."/>
            <person name="Iampietro C."/>
            <person name="Lluch J."/>
            <person name="Castinel A."/>
            <person name="Donnadieu C."/>
            <person name="Desvignes T."/>
            <person name="Floi Bucao C."/>
            <person name="Jouanno E."/>
            <person name="Wen M."/>
            <person name="Mejri S."/>
            <person name="Dirks R."/>
            <person name="Jansen H."/>
            <person name="Henkel C."/>
            <person name="Chen W.J."/>
            <person name="Zahm M."/>
            <person name="Cabau C."/>
            <person name="Klopp C."/>
            <person name="Thompson A.W."/>
            <person name="Robinson-Rechavi M."/>
            <person name="Braasch I."/>
            <person name="Lecointre G."/>
            <person name="Bobe J."/>
            <person name="Postlethwait J.H."/>
            <person name="Berthelot C."/>
            <person name="Roest Crollius H."/>
            <person name="Guiguen Y."/>
        </authorList>
    </citation>
    <scope>NUCLEOTIDE SEQUENCE</scope>
    <source>
        <strain evidence="14">Concon-B</strain>
    </source>
</reference>
<feature type="transmembrane region" description="Helical" evidence="11">
    <location>
        <begin position="72"/>
        <end position="100"/>
    </location>
</feature>
<dbReference type="InterPro" id="IPR000276">
    <property type="entry name" value="GPCR_Rhodpsn"/>
</dbReference>
<keyword evidence="10 11" id="KW-0807">Transducer</keyword>
<feature type="transmembrane region" description="Helical" evidence="11">
    <location>
        <begin position="228"/>
        <end position="252"/>
    </location>
</feature>
<feature type="transmembrane region" description="Helical" evidence="11">
    <location>
        <begin position="44"/>
        <end position="66"/>
    </location>
</feature>
<dbReference type="Proteomes" id="UP001152803">
    <property type="component" value="Unassembled WGS sequence"/>
</dbReference>
<evidence type="ECO:0000256" key="7">
    <source>
        <dbReference type="ARBA" id="ARBA00023157"/>
    </source>
</evidence>
<feature type="region of interest" description="Disordered" evidence="12">
    <location>
        <begin position="308"/>
        <end position="338"/>
    </location>
</feature>
<feature type="transmembrane region" description="Helical" evidence="11">
    <location>
        <begin position="121"/>
        <end position="144"/>
    </location>
</feature>
<comment type="caution">
    <text evidence="14">The sequence shown here is derived from an EMBL/GenBank/DDBJ whole genome shotgun (WGS) entry which is preliminary data.</text>
</comment>
<feature type="transmembrane region" description="Helical" evidence="11">
    <location>
        <begin position="174"/>
        <end position="198"/>
    </location>
</feature>
<feature type="compositionally biased region" description="Basic and acidic residues" evidence="12">
    <location>
        <begin position="324"/>
        <end position="338"/>
    </location>
</feature>
<dbReference type="OrthoDB" id="9445642at2759"/>
<dbReference type="PRINTS" id="PR00424">
    <property type="entry name" value="ADENOSINER"/>
</dbReference>
<dbReference type="GO" id="GO:0030425">
    <property type="term" value="C:dendrite"/>
    <property type="evidence" value="ECO:0007669"/>
    <property type="project" value="TreeGrafter"/>
</dbReference>
<feature type="domain" description="G-protein coupled receptors family 1 profile" evidence="13">
    <location>
        <begin position="23"/>
        <end position="278"/>
    </location>
</feature>
<dbReference type="PANTHER" id="PTHR24246">
    <property type="entry name" value="OLFACTORY RECEPTOR AND ADENOSINE RECEPTOR"/>
    <property type="match status" value="1"/>
</dbReference>
<evidence type="ECO:0000256" key="10">
    <source>
        <dbReference type="ARBA" id="ARBA00023224"/>
    </source>
</evidence>
<dbReference type="SMART" id="SM01381">
    <property type="entry name" value="7TM_GPCR_Srsx"/>
    <property type="match status" value="1"/>
</dbReference>
<proteinExistence type="inferred from homology"/>
<keyword evidence="6 11" id="KW-0472">Membrane</keyword>
<keyword evidence="2 11" id="KW-1003">Cell membrane</keyword>
<dbReference type="Pfam" id="PF00001">
    <property type="entry name" value="7tm_1"/>
    <property type="match status" value="1"/>
</dbReference>
<dbReference type="GO" id="GO:0005886">
    <property type="term" value="C:plasma membrane"/>
    <property type="evidence" value="ECO:0007669"/>
    <property type="project" value="UniProtKB-SubCell"/>
</dbReference>
<dbReference type="EMBL" id="JAFJMO010000013">
    <property type="protein sequence ID" value="KAJ8258409.1"/>
    <property type="molecule type" value="Genomic_DNA"/>
</dbReference>
<name>A0A9Q1D495_CONCO</name>
<keyword evidence="3 11" id="KW-0812">Transmembrane</keyword>
<dbReference type="AlphaFoldDB" id="A0A9Q1D495"/>
<sequence length="338" mass="37580">MTDNMDIVYVSLEAVVAVLCCLGNLLAIWAVWTSGSLRHPTFCFVASLAGADFLVGILGIPLTVLVDGKVITSFHGCLFLCCSLNMLNQASVLLLLAIAVDRHLRVKIPLRYKRSVTQKRSGAAVALCWLLAFVLGFPPMFGWYNRQTLSEMESSNATTLVCRFVNVIPLSFLAYFQFFGCILLPLLVMWGLYAHLFYTISKRLQKSQSTCSQSHAYYAKERKLAKSLVLVLVLFAMGWLPLCLINSVLAFGVHVPLVVIYVGVFLTQANSAINPIVYAFKVPKLRKAYLQAWRKCTPCCQREVAQSTESKESSSAVRNNRVAKSTEDSCDKLDYSET</sequence>
<dbReference type="InterPro" id="IPR017452">
    <property type="entry name" value="GPCR_Rhodpsn_7TM"/>
</dbReference>
<evidence type="ECO:0000256" key="3">
    <source>
        <dbReference type="ARBA" id="ARBA00022692"/>
    </source>
</evidence>
<keyword evidence="4 11" id="KW-1133">Transmembrane helix</keyword>
<evidence type="ECO:0000313" key="15">
    <source>
        <dbReference type="Proteomes" id="UP001152803"/>
    </source>
</evidence>
<feature type="compositionally biased region" description="Polar residues" evidence="12">
    <location>
        <begin position="308"/>
        <end position="318"/>
    </location>
</feature>
<dbReference type="InterPro" id="IPR001634">
    <property type="entry name" value="Adenosn_rcpt"/>
</dbReference>
<dbReference type="PRINTS" id="PR00237">
    <property type="entry name" value="GPCRRHODOPSN"/>
</dbReference>
<evidence type="ECO:0000256" key="2">
    <source>
        <dbReference type="ARBA" id="ARBA00022475"/>
    </source>
</evidence>
<dbReference type="GO" id="GO:0045202">
    <property type="term" value="C:synapse"/>
    <property type="evidence" value="ECO:0007669"/>
    <property type="project" value="TreeGrafter"/>
</dbReference>
<feature type="transmembrane region" description="Helical" evidence="11">
    <location>
        <begin position="12"/>
        <end position="32"/>
    </location>
</feature>
<evidence type="ECO:0000256" key="5">
    <source>
        <dbReference type="ARBA" id="ARBA00023040"/>
    </source>
</evidence>
<keyword evidence="5 11" id="KW-0297">G-protein coupled receptor</keyword>
<dbReference type="SUPFAM" id="SSF81321">
    <property type="entry name" value="Family A G protein-coupled receptor-like"/>
    <property type="match status" value="1"/>
</dbReference>
<evidence type="ECO:0000259" key="13">
    <source>
        <dbReference type="PROSITE" id="PS50262"/>
    </source>
</evidence>
<keyword evidence="8 11" id="KW-0675">Receptor</keyword>
<evidence type="ECO:0000256" key="12">
    <source>
        <dbReference type="SAM" id="MobiDB-lite"/>
    </source>
</evidence>
<organism evidence="14 15">
    <name type="scientific">Conger conger</name>
    <name type="common">Conger eel</name>
    <name type="synonym">Muraena conger</name>
    <dbReference type="NCBI Taxonomy" id="82655"/>
    <lineage>
        <taxon>Eukaryota</taxon>
        <taxon>Metazoa</taxon>
        <taxon>Chordata</taxon>
        <taxon>Craniata</taxon>
        <taxon>Vertebrata</taxon>
        <taxon>Euteleostomi</taxon>
        <taxon>Actinopterygii</taxon>
        <taxon>Neopterygii</taxon>
        <taxon>Teleostei</taxon>
        <taxon>Anguilliformes</taxon>
        <taxon>Congridae</taxon>
        <taxon>Conger</taxon>
    </lineage>
</organism>
<dbReference type="GO" id="GO:0001609">
    <property type="term" value="F:G protein-coupled adenosine receptor activity"/>
    <property type="evidence" value="ECO:0007669"/>
    <property type="project" value="UniProtKB-UniRule"/>
</dbReference>